<evidence type="ECO:0000256" key="2">
    <source>
        <dbReference type="SAM" id="MobiDB-lite"/>
    </source>
</evidence>
<organism evidence="3 4">
    <name type="scientific">Monilinia fructigena</name>
    <dbReference type="NCBI Taxonomy" id="38457"/>
    <lineage>
        <taxon>Eukaryota</taxon>
        <taxon>Fungi</taxon>
        <taxon>Dikarya</taxon>
        <taxon>Ascomycota</taxon>
        <taxon>Pezizomycotina</taxon>
        <taxon>Leotiomycetes</taxon>
        <taxon>Helotiales</taxon>
        <taxon>Sclerotiniaceae</taxon>
        <taxon>Monilinia</taxon>
    </lineage>
</organism>
<evidence type="ECO:0000313" key="4">
    <source>
        <dbReference type="Proteomes" id="UP000249056"/>
    </source>
</evidence>
<dbReference type="EMBL" id="QKRW01000023">
    <property type="protein sequence ID" value="RAL62622.1"/>
    <property type="molecule type" value="Genomic_DNA"/>
</dbReference>
<comment type="caution">
    <text evidence="3">The sequence shown here is derived from an EMBL/GenBank/DDBJ whole genome shotgun (WGS) entry which is preliminary data.</text>
</comment>
<dbReference type="OrthoDB" id="297496at2759"/>
<keyword evidence="4" id="KW-1185">Reference proteome</keyword>
<proteinExistence type="predicted"/>
<gene>
    <name evidence="3" type="ORF">DID88_004469</name>
</gene>
<feature type="region of interest" description="Disordered" evidence="2">
    <location>
        <begin position="78"/>
        <end position="104"/>
    </location>
</feature>
<reference evidence="3 4" key="1">
    <citation type="submission" date="2018-06" db="EMBL/GenBank/DDBJ databases">
        <title>Genome Sequence of the Brown Rot Fungal Pathogen Monilinia fructigena.</title>
        <authorList>
            <person name="Landi L."/>
            <person name="De Miccolis Angelini R.M."/>
            <person name="Pollastro S."/>
            <person name="Abate D."/>
            <person name="Faretra F."/>
            <person name="Romanazzi G."/>
        </authorList>
    </citation>
    <scope>NUCLEOTIDE SEQUENCE [LARGE SCALE GENOMIC DNA]</scope>
    <source>
        <strain evidence="3 4">Mfrg269</strain>
    </source>
</reference>
<accession>A0A395IQS8</accession>
<protein>
    <submittedName>
        <fullName evidence="3">Uncharacterized protein</fullName>
    </submittedName>
</protein>
<feature type="coiled-coil region" evidence="1">
    <location>
        <begin position="201"/>
        <end position="228"/>
    </location>
</feature>
<dbReference type="Proteomes" id="UP000249056">
    <property type="component" value="Unassembled WGS sequence"/>
</dbReference>
<evidence type="ECO:0000256" key="1">
    <source>
        <dbReference type="SAM" id="Coils"/>
    </source>
</evidence>
<dbReference type="AlphaFoldDB" id="A0A395IQS8"/>
<name>A0A395IQS8_9HELO</name>
<feature type="compositionally biased region" description="Basic and acidic residues" evidence="2">
    <location>
        <begin position="156"/>
        <end position="170"/>
    </location>
</feature>
<feature type="region of interest" description="Disordered" evidence="2">
    <location>
        <begin position="151"/>
        <end position="170"/>
    </location>
</feature>
<keyword evidence="1" id="KW-0175">Coiled coil</keyword>
<feature type="compositionally biased region" description="Basic and acidic residues" evidence="2">
    <location>
        <begin position="90"/>
        <end position="104"/>
    </location>
</feature>
<evidence type="ECO:0000313" key="3">
    <source>
        <dbReference type="EMBL" id="RAL62622.1"/>
    </source>
</evidence>
<sequence length="236" mass="26937">MGDTIIKGIHDLTLWIEKSIILPWQKEVRHPRKKATNKVTSGKLFGVSEPPQNAEGAADFYNDKDSIGHRAAKNDPVSAAQSVEGNFGHVENKSSRKEGYENDKLPENRHHYHCILVKEIGKVIKHVKSSPPRKYTFDEWAWYLKLTGEDENEAENNEKPTRKPTKVKEKGLGGIKKGEMREDLGAKWSWLGKGSPLMGHKKESEWVLERLQMKLQRELENMRREEMEGKGGGRGE</sequence>